<reference evidence="1 2" key="1">
    <citation type="submission" date="2018-02" db="EMBL/GenBank/DDBJ databases">
        <title>Genomic Encyclopedia of Archaeal and Bacterial Type Strains, Phase II (KMG-II): from individual species to whole genera.</title>
        <authorList>
            <person name="Goeker M."/>
        </authorList>
    </citation>
    <scope>NUCLEOTIDE SEQUENCE [LARGE SCALE GENOMIC DNA]</scope>
    <source>
        <strain evidence="1 2">DSM 3808</strain>
    </source>
</reference>
<evidence type="ECO:0000313" key="1">
    <source>
        <dbReference type="EMBL" id="PPK79883.1"/>
    </source>
</evidence>
<accession>A0A2S6HQJ5</accession>
<keyword evidence="2" id="KW-1185">Reference proteome</keyword>
<proteinExistence type="predicted"/>
<sequence length="137" mass="15943">MDIYIIKSRPVKMLTPTGYYRKARTAYTAELEKKNRCYFWGMGTACDNAAREMYAHMTGRKPNITELVTTKEEADQLIEYFKIYANVWAYQATGGTDREASEKELQIKRITDMLRSADQEQLKNLDVFVRAFIQPAH</sequence>
<dbReference type="AlphaFoldDB" id="A0A2S6HQJ5"/>
<dbReference type="OrthoDB" id="1957427at2"/>
<evidence type="ECO:0000313" key="2">
    <source>
        <dbReference type="Proteomes" id="UP000237749"/>
    </source>
</evidence>
<dbReference type="RefSeq" id="WP_104437783.1">
    <property type="nucleotide sequence ID" value="NZ_PTJA01000008.1"/>
</dbReference>
<dbReference type="Proteomes" id="UP000237749">
    <property type="component" value="Unassembled WGS sequence"/>
</dbReference>
<dbReference type="EMBL" id="PTJA01000008">
    <property type="protein sequence ID" value="PPK79883.1"/>
    <property type="molecule type" value="Genomic_DNA"/>
</dbReference>
<name>A0A2S6HQJ5_9FIRM</name>
<protein>
    <submittedName>
        <fullName evidence="1">Uncharacterized protein</fullName>
    </submittedName>
</protein>
<gene>
    <name evidence="1" type="ORF">BXY41_108108</name>
</gene>
<comment type="caution">
    <text evidence="1">The sequence shown here is derived from an EMBL/GenBank/DDBJ whole genome shotgun (WGS) entry which is preliminary data.</text>
</comment>
<organism evidence="1 2">
    <name type="scientific">Lacrimispora xylanisolvens</name>
    <dbReference type="NCBI Taxonomy" id="384636"/>
    <lineage>
        <taxon>Bacteria</taxon>
        <taxon>Bacillati</taxon>
        <taxon>Bacillota</taxon>
        <taxon>Clostridia</taxon>
        <taxon>Lachnospirales</taxon>
        <taxon>Lachnospiraceae</taxon>
        <taxon>Lacrimispora</taxon>
    </lineage>
</organism>